<dbReference type="OrthoDB" id="1431064at2"/>
<evidence type="ECO:0000313" key="3">
    <source>
        <dbReference type="Proteomes" id="UP000321533"/>
    </source>
</evidence>
<dbReference type="AlphaFoldDB" id="A0A5B8VB48"/>
<dbReference type="InterPro" id="IPR024775">
    <property type="entry name" value="DinB-like"/>
</dbReference>
<name>A0A5B8VB48_9BACT</name>
<dbReference type="InterPro" id="IPR034660">
    <property type="entry name" value="DinB/YfiT-like"/>
</dbReference>
<sequence>METSLRSRMQYQPDALQQLLFGVHDENAKQRPIPDKWSVAENIAHLGRYHEVFMERMLRATHEHDPLFERYVADNDEYFLEWCKLDYDALLNKFYATRKTLNDFLFGLSDEDLRKTARHPYYGQWTICGWCEFFLLHESHHYFTILKLLPQINAPE</sequence>
<organism evidence="2 3">
    <name type="scientific">Panacibacter ginsenosidivorans</name>
    <dbReference type="NCBI Taxonomy" id="1813871"/>
    <lineage>
        <taxon>Bacteria</taxon>
        <taxon>Pseudomonadati</taxon>
        <taxon>Bacteroidota</taxon>
        <taxon>Chitinophagia</taxon>
        <taxon>Chitinophagales</taxon>
        <taxon>Chitinophagaceae</taxon>
        <taxon>Panacibacter</taxon>
    </lineage>
</organism>
<evidence type="ECO:0000259" key="1">
    <source>
        <dbReference type="Pfam" id="PF12867"/>
    </source>
</evidence>
<dbReference type="SUPFAM" id="SSF109854">
    <property type="entry name" value="DinB/YfiT-like putative metalloenzymes"/>
    <property type="match status" value="1"/>
</dbReference>
<protein>
    <submittedName>
        <fullName evidence="2">DinB family protein</fullName>
    </submittedName>
</protein>
<dbReference type="EMBL" id="CP042435">
    <property type="protein sequence ID" value="QEC68717.1"/>
    <property type="molecule type" value="Genomic_DNA"/>
</dbReference>
<dbReference type="Gene3D" id="1.20.120.450">
    <property type="entry name" value="dinb family like domain"/>
    <property type="match status" value="1"/>
</dbReference>
<reference evidence="2 3" key="1">
    <citation type="journal article" date="2016" name="Int. J. Syst. Evol. Microbiol.">
        <title>Panacibacter ginsenosidivorans gen. nov., sp. nov., with ginsenoside converting activity isolated from soil of a ginseng field.</title>
        <authorList>
            <person name="Siddiqi M.Z."/>
            <person name="Muhammad Shafi S."/>
            <person name="Choi K.D."/>
            <person name="Im W.T."/>
        </authorList>
    </citation>
    <scope>NUCLEOTIDE SEQUENCE [LARGE SCALE GENOMIC DNA]</scope>
    <source>
        <strain evidence="2 3">Gsoil1550</strain>
    </source>
</reference>
<dbReference type="Proteomes" id="UP000321533">
    <property type="component" value="Chromosome"/>
</dbReference>
<dbReference type="KEGG" id="pgin:FRZ67_15910"/>
<gene>
    <name evidence="2" type="ORF">FRZ67_15910</name>
</gene>
<dbReference type="Pfam" id="PF12867">
    <property type="entry name" value="DinB_2"/>
    <property type="match status" value="1"/>
</dbReference>
<evidence type="ECO:0000313" key="2">
    <source>
        <dbReference type="EMBL" id="QEC68717.1"/>
    </source>
</evidence>
<keyword evidence="3" id="KW-1185">Reference proteome</keyword>
<feature type="domain" description="DinB-like" evidence="1">
    <location>
        <begin position="12"/>
        <end position="143"/>
    </location>
</feature>
<accession>A0A5B8VB48</accession>
<proteinExistence type="predicted"/>
<dbReference type="RefSeq" id="WP_147191020.1">
    <property type="nucleotide sequence ID" value="NZ_CP042435.1"/>
</dbReference>